<keyword evidence="1" id="KW-0812">Transmembrane</keyword>
<dbReference type="OrthoDB" id="9825366at2"/>
<name>J9E038_9PROT</name>
<evidence type="ECO:0000256" key="1">
    <source>
        <dbReference type="SAM" id="Phobius"/>
    </source>
</evidence>
<accession>J9E038</accession>
<evidence type="ECO:0000313" key="2">
    <source>
        <dbReference type="EMBL" id="EJW21324.1"/>
    </source>
</evidence>
<dbReference type="STRING" id="1220535.IMCC14465_11200"/>
<dbReference type="Gene3D" id="3.30.700.10">
    <property type="entry name" value="Glycoprotein, Type 4 Pilin"/>
    <property type="match status" value="1"/>
</dbReference>
<keyword evidence="1" id="KW-0472">Membrane</keyword>
<dbReference type="AlphaFoldDB" id="J9E038"/>
<reference evidence="2 3" key="1">
    <citation type="journal article" date="2012" name="J. Bacteriol.">
        <title>Genome Sequence of Strain IMCC14465, Isolated from the East Sea, Belonging to the PS1 Clade of Alphaproteobacteria.</title>
        <authorList>
            <person name="Yang S.J."/>
            <person name="Kang I."/>
            <person name="Cho J.C."/>
        </authorList>
    </citation>
    <scope>NUCLEOTIDE SEQUENCE [LARGE SCALE GENOMIC DNA]</scope>
    <source>
        <strain evidence="2 3">IMCC14465</strain>
    </source>
</reference>
<dbReference type="InterPro" id="IPR045584">
    <property type="entry name" value="Pilin-like"/>
</dbReference>
<protein>
    <recommendedName>
        <fullName evidence="4">Prepilin-type N-terminal cleavage/methylation domain-containing protein</fullName>
    </recommendedName>
</protein>
<dbReference type="Proteomes" id="UP000004836">
    <property type="component" value="Unassembled WGS sequence"/>
</dbReference>
<evidence type="ECO:0000313" key="3">
    <source>
        <dbReference type="Proteomes" id="UP000004836"/>
    </source>
</evidence>
<keyword evidence="3" id="KW-1185">Reference proteome</keyword>
<keyword evidence="1" id="KW-1133">Transmembrane helix</keyword>
<proteinExistence type="predicted"/>
<evidence type="ECO:0008006" key="4">
    <source>
        <dbReference type="Google" id="ProtNLM"/>
    </source>
</evidence>
<feature type="transmembrane region" description="Helical" evidence="1">
    <location>
        <begin position="34"/>
        <end position="56"/>
    </location>
</feature>
<comment type="caution">
    <text evidence="2">The sequence shown here is derived from an EMBL/GenBank/DDBJ whole genome shotgun (WGS) entry which is preliminary data.</text>
</comment>
<dbReference type="SUPFAM" id="SSF54523">
    <property type="entry name" value="Pili subunits"/>
    <property type="match status" value="1"/>
</dbReference>
<gene>
    <name evidence="2" type="ORF">IMCC14465_11200</name>
</gene>
<sequence>MMSPNLDPVPRPIWQQLSNNSLDGFDGFDNINGFSLVELLTVIVIIGVISTALFSMGNNMNIRVERITVQALLDEQAVLAHDAIGRSAAQAGYVAADSLDPAITRTSAVNLVQSNHIQFCGETLDGDRALTEFRLQTTTEGGVLQRKLSETNCLSDSTVAWRDVSEPVFSQINFTHTDSGPEKNMLTLSLRLSKNVRGSRDDASLNRDYKIPLIALLVTP</sequence>
<organism evidence="2 3">
    <name type="scientific">alpha proteobacterium IMCC14465</name>
    <dbReference type="NCBI Taxonomy" id="1220535"/>
    <lineage>
        <taxon>Bacteria</taxon>
        <taxon>Pseudomonadati</taxon>
        <taxon>Pseudomonadota</taxon>
        <taxon>Alphaproteobacteria</taxon>
        <taxon>PS1 clade</taxon>
    </lineage>
</organism>
<dbReference type="InterPro" id="IPR012902">
    <property type="entry name" value="N_methyl_site"/>
</dbReference>
<dbReference type="EMBL" id="ALYF01000003">
    <property type="protein sequence ID" value="EJW21324.1"/>
    <property type="molecule type" value="Genomic_DNA"/>
</dbReference>
<dbReference type="NCBIfam" id="TIGR02532">
    <property type="entry name" value="IV_pilin_GFxxxE"/>
    <property type="match status" value="1"/>
</dbReference>
<dbReference type="Pfam" id="PF07963">
    <property type="entry name" value="N_methyl"/>
    <property type="match status" value="1"/>
</dbReference>